<dbReference type="EMBL" id="POUD01000032">
    <property type="protein sequence ID" value="PZG19932.1"/>
    <property type="molecule type" value="Genomic_DNA"/>
</dbReference>
<gene>
    <name evidence="1" type="ORF">C1J01_10860</name>
</gene>
<reference evidence="1 2" key="1">
    <citation type="submission" date="2018-01" db="EMBL/GenBank/DDBJ databases">
        <title>Draft genome sequence of Nonomuraea sp. KC333.</title>
        <authorList>
            <person name="Sahin N."/>
            <person name="Saygin H."/>
            <person name="Ay H."/>
        </authorList>
    </citation>
    <scope>NUCLEOTIDE SEQUENCE [LARGE SCALE GENOMIC DNA]</scope>
    <source>
        <strain evidence="1 2">KC333</strain>
    </source>
</reference>
<name>A0A2W2E7A4_9ACTN</name>
<accession>A0A2W2E7A4</accession>
<keyword evidence="2" id="KW-1185">Reference proteome</keyword>
<dbReference type="AlphaFoldDB" id="A0A2W2E7A4"/>
<sequence>MHAEGEDGGGARQLLQQRAAFAQRQPSHVVQIIADQNAKATQAATGPAEDAGPEDVLQRLLAQIDALPGTREEKDRKAFITEQLRTAGRAAIDLLKSR</sequence>
<protein>
    <submittedName>
        <fullName evidence="1">Uncharacterized protein</fullName>
    </submittedName>
</protein>
<comment type="caution">
    <text evidence="1">The sequence shown here is derived from an EMBL/GenBank/DDBJ whole genome shotgun (WGS) entry which is preliminary data.</text>
</comment>
<dbReference type="Proteomes" id="UP000249304">
    <property type="component" value="Unassembled WGS sequence"/>
</dbReference>
<evidence type="ECO:0000313" key="1">
    <source>
        <dbReference type="EMBL" id="PZG19932.1"/>
    </source>
</evidence>
<proteinExistence type="predicted"/>
<evidence type="ECO:0000313" key="2">
    <source>
        <dbReference type="Proteomes" id="UP000249304"/>
    </source>
</evidence>
<organism evidence="1 2">
    <name type="scientific">Nonomuraea aridisoli</name>
    <dbReference type="NCBI Taxonomy" id="2070368"/>
    <lineage>
        <taxon>Bacteria</taxon>
        <taxon>Bacillati</taxon>
        <taxon>Actinomycetota</taxon>
        <taxon>Actinomycetes</taxon>
        <taxon>Streptosporangiales</taxon>
        <taxon>Streptosporangiaceae</taxon>
        <taxon>Nonomuraea</taxon>
    </lineage>
</organism>